<sequence length="213" mass="24002">MGREFLDVFSEWANDYDTFVEGQDPAYQPVFKDYSLILDTIVTKSGASVLEFGIGTANLTLRLLAAGKSVFPIEPSPEMRQLAKAKLPAEIVVYDGDLETYPRPAMPIDTIVSSYVFHHLTDVEKAEALKDYATLLPKNGKLVFADTMFQTKKALDEKVQYALEKNYADLAADLVREYYPLIPTMEEAFRTAGFTANFIQMNDYVWIVEATKI</sequence>
<evidence type="ECO:0000256" key="1">
    <source>
        <dbReference type="ARBA" id="ARBA00022603"/>
    </source>
</evidence>
<feature type="binding site" evidence="4">
    <location>
        <position position="97"/>
    </location>
    <ligand>
        <name>S-adenosyl-L-methionine</name>
        <dbReference type="ChEBI" id="CHEBI:59789"/>
    </ligand>
</feature>
<evidence type="ECO:0000256" key="3">
    <source>
        <dbReference type="ARBA" id="ARBA00022691"/>
    </source>
</evidence>
<comment type="similarity">
    <text evidence="4">Belongs to the methyltransferase superfamily. YrrT family.</text>
</comment>
<reference evidence="6" key="1">
    <citation type="submission" date="2023-08" db="EMBL/GenBank/DDBJ databases">
        <title>Genomic characterization of piscicolin 126 produced by Carnobacterium maltaromaticum CM22 strain isolated from salmon (Salmo salar).</title>
        <authorList>
            <person name="Gonzalez-Gragera E."/>
            <person name="Garcia-Lopez J.D."/>
            <person name="Teso-Perez C."/>
            <person name="Gimenez-Hernandez I."/>
            <person name="Peralta-Sanchez J.M."/>
            <person name="Valdivia E."/>
            <person name="Montalban-Lopez M."/>
            <person name="Martin-Platero A.M."/>
            <person name="Banos A."/>
            <person name="Martinez-Bueno M."/>
        </authorList>
    </citation>
    <scope>NUCLEOTIDE SEQUENCE</scope>
    <source>
        <strain evidence="6">CM22</strain>
    </source>
</reference>
<dbReference type="AlphaFoldDB" id="A0AAW9KCI7"/>
<comment type="caution">
    <text evidence="6">The sequence shown here is derived from an EMBL/GenBank/DDBJ whole genome shotgun (WGS) entry which is preliminary data.</text>
</comment>
<keyword evidence="2 4" id="KW-0808">Transferase</keyword>
<dbReference type="EMBL" id="JAVBVO010000004">
    <property type="protein sequence ID" value="MDZ5759823.1"/>
    <property type="molecule type" value="Genomic_DNA"/>
</dbReference>
<evidence type="ECO:0000313" key="7">
    <source>
        <dbReference type="Proteomes" id="UP001290462"/>
    </source>
</evidence>
<evidence type="ECO:0000313" key="6">
    <source>
        <dbReference type="EMBL" id="MDZ5759823.1"/>
    </source>
</evidence>
<feature type="binding site" evidence="4">
    <location>
        <position position="74"/>
    </location>
    <ligand>
        <name>S-adenosyl-L-methionine</name>
        <dbReference type="ChEBI" id="CHEBI:59789"/>
    </ligand>
</feature>
<feature type="domain" description="Methyltransferase" evidence="5">
    <location>
        <begin position="49"/>
        <end position="140"/>
    </location>
</feature>
<keyword evidence="1 4" id="KW-0489">Methyltransferase</keyword>
<protein>
    <recommendedName>
        <fullName evidence="4">Uncharacterized methyltransferase RAK27_14270</fullName>
        <ecNumber evidence="4">2.1.1.-</ecNumber>
    </recommendedName>
</protein>
<keyword evidence="3 4" id="KW-0949">S-adenosyl-L-methionine</keyword>
<dbReference type="InterPro" id="IPR029063">
    <property type="entry name" value="SAM-dependent_MTases_sf"/>
</dbReference>
<dbReference type="HAMAP" id="MF_02100">
    <property type="entry name" value="Methyltr_YrrT"/>
    <property type="match status" value="1"/>
</dbReference>
<gene>
    <name evidence="6" type="ORF">RAK27_14270</name>
</gene>
<name>A0AAW9KCI7_CARML</name>
<dbReference type="PANTHER" id="PTHR43861:SF1">
    <property type="entry name" value="TRANS-ACONITATE 2-METHYLTRANSFERASE"/>
    <property type="match status" value="1"/>
</dbReference>
<dbReference type="InterPro" id="IPR041698">
    <property type="entry name" value="Methyltransf_25"/>
</dbReference>
<feature type="binding site" evidence="4">
    <location>
        <position position="53"/>
    </location>
    <ligand>
        <name>S-adenosyl-L-methionine</name>
        <dbReference type="ChEBI" id="CHEBI:59789"/>
    </ligand>
</feature>
<dbReference type="RefSeq" id="WP_010052439.1">
    <property type="nucleotide sequence ID" value="NZ_BJOJ01000048.1"/>
</dbReference>
<evidence type="ECO:0000256" key="2">
    <source>
        <dbReference type="ARBA" id="ARBA00022679"/>
    </source>
</evidence>
<dbReference type="Gene3D" id="3.40.50.150">
    <property type="entry name" value="Vaccinia Virus protein VP39"/>
    <property type="match status" value="1"/>
</dbReference>
<dbReference type="Pfam" id="PF13649">
    <property type="entry name" value="Methyltransf_25"/>
    <property type="match status" value="1"/>
</dbReference>
<accession>A0AAW9KCI7</accession>
<dbReference type="GO" id="GO:0008757">
    <property type="term" value="F:S-adenosylmethionine-dependent methyltransferase activity"/>
    <property type="evidence" value="ECO:0007669"/>
    <property type="project" value="UniProtKB-UniRule"/>
</dbReference>
<dbReference type="EC" id="2.1.1.-" evidence="4"/>
<evidence type="ECO:0000259" key="5">
    <source>
        <dbReference type="Pfam" id="PF13649"/>
    </source>
</evidence>
<dbReference type="PANTHER" id="PTHR43861">
    <property type="entry name" value="TRANS-ACONITATE 2-METHYLTRANSFERASE-RELATED"/>
    <property type="match status" value="1"/>
</dbReference>
<dbReference type="Proteomes" id="UP001290462">
    <property type="component" value="Unassembled WGS sequence"/>
</dbReference>
<evidence type="ECO:0000256" key="4">
    <source>
        <dbReference type="HAMAP-Rule" id="MF_02100"/>
    </source>
</evidence>
<dbReference type="InterPro" id="IPR023553">
    <property type="entry name" value="Uncharacterised_MeTfrase_YrrT"/>
</dbReference>
<comment type="function">
    <text evidence="4">Could be a S-adenosyl-L-methionine-dependent methyltransferase.</text>
</comment>
<organism evidence="6 7">
    <name type="scientific">Carnobacterium maltaromaticum</name>
    <name type="common">Carnobacterium piscicola</name>
    <dbReference type="NCBI Taxonomy" id="2751"/>
    <lineage>
        <taxon>Bacteria</taxon>
        <taxon>Bacillati</taxon>
        <taxon>Bacillota</taxon>
        <taxon>Bacilli</taxon>
        <taxon>Lactobacillales</taxon>
        <taxon>Carnobacteriaceae</taxon>
        <taxon>Carnobacterium</taxon>
    </lineage>
</organism>
<dbReference type="GO" id="GO:0032259">
    <property type="term" value="P:methylation"/>
    <property type="evidence" value="ECO:0007669"/>
    <property type="project" value="UniProtKB-KW"/>
</dbReference>
<dbReference type="SUPFAM" id="SSF53335">
    <property type="entry name" value="S-adenosyl-L-methionine-dependent methyltransferases"/>
    <property type="match status" value="1"/>
</dbReference>
<proteinExistence type="inferred from homology"/>